<feature type="signal peptide" evidence="3">
    <location>
        <begin position="1"/>
        <end position="21"/>
    </location>
</feature>
<evidence type="ECO:0000256" key="1">
    <source>
        <dbReference type="ARBA" id="ARBA00022963"/>
    </source>
</evidence>
<dbReference type="RefSeq" id="XP_003746587.1">
    <property type="nucleotide sequence ID" value="XM_003746539.1"/>
</dbReference>
<keyword evidence="3" id="KW-0732">Signal</keyword>
<organism evidence="5 6">
    <name type="scientific">Galendromus occidentalis</name>
    <name type="common">western predatory mite</name>
    <dbReference type="NCBI Taxonomy" id="34638"/>
    <lineage>
        <taxon>Eukaryota</taxon>
        <taxon>Metazoa</taxon>
        <taxon>Ecdysozoa</taxon>
        <taxon>Arthropoda</taxon>
        <taxon>Chelicerata</taxon>
        <taxon>Arachnida</taxon>
        <taxon>Acari</taxon>
        <taxon>Parasitiformes</taxon>
        <taxon>Mesostigmata</taxon>
        <taxon>Gamasina</taxon>
        <taxon>Phytoseioidea</taxon>
        <taxon>Phytoseiidae</taxon>
        <taxon>Typhlodrominae</taxon>
        <taxon>Galendromus</taxon>
    </lineage>
</organism>
<dbReference type="PANTHER" id="PTHR11005">
    <property type="entry name" value="LYSOSOMAL ACID LIPASE-RELATED"/>
    <property type="match status" value="1"/>
</dbReference>
<dbReference type="Proteomes" id="UP000694867">
    <property type="component" value="Unplaced"/>
</dbReference>
<evidence type="ECO:0000259" key="4">
    <source>
        <dbReference type="Pfam" id="PF00561"/>
    </source>
</evidence>
<feature type="domain" description="AB hydrolase-1" evidence="4">
    <location>
        <begin position="84"/>
        <end position="196"/>
    </location>
</feature>
<evidence type="ECO:0000313" key="6">
    <source>
        <dbReference type="RefSeq" id="XP_003746587.1"/>
    </source>
</evidence>
<keyword evidence="1" id="KW-0442">Lipid degradation</keyword>
<dbReference type="GeneID" id="100899993"/>
<dbReference type="InterPro" id="IPR029058">
    <property type="entry name" value="AB_hydrolase_fold"/>
</dbReference>
<protein>
    <submittedName>
        <fullName evidence="6">Lipase member K</fullName>
    </submittedName>
</protein>
<sequence length="451" mass="52450">MSCCSIEISFLCLLALQSAIGFRQNAVFDDRPWDEDYSLWKQGTDVFIRSYGLAFDWEYTMTEDDCTLALHHLWNPRIKGPKIPVLFVHALIADGDTWFVSKPSNSLAMVMAKNGYDVWALNYRATSYSPIEKHQYVNTTIDDNALKDLPASIDYVLQRTGYPSLNLVSMSKGGFVSLALLSTRPEYNAKVRLHYTMVPVTAVTQPRGWIKYFLEFHRFMVGKLGDIYMSLFDSNTLYFDFLHFWEFPLFLQRLADTLPGLEQRIVNWLWDARFRRGHINMDREIISKAVKRGFPTKWFGREMIQFSQNTFSGLYRRYSPSWLADPRSVYRSTLPDSRPFDLSRIKAPHIMLQANTEIFSTPADNERIRNELCHTFISGPRASKYAFEVSVPNFQHVDPLVGRQNAEIYVNAIYMTFRDHDISLNKTFAKILPRIEAEWKYLVPQPCVPIR</sequence>
<evidence type="ECO:0000256" key="3">
    <source>
        <dbReference type="SAM" id="SignalP"/>
    </source>
</evidence>
<feature type="chain" id="PRO_5042578579" evidence="3">
    <location>
        <begin position="22"/>
        <end position="451"/>
    </location>
</feature>
<reference evidence="6" key="1">
    <citation type="submission" date="2025-08" db="UniProtKB">
        <authorList>
            <consortium name="RefSeq"/>
        </authorList>
    </citation>
    <scope>IDENTIFICATION</scope>
</reference>
<keyword evidence="2" id="KW-0443">Lipid metabolism</keyword>
<gene>
    <name evidence="6" type="primary">LOC100899993</name>
</gene>
<name>A0AAJ6QWY3_9ACAR</name>
<accession>A0AAJ6QWY3</accession>
<dbReference type="Gene3D" id="3.40.50.1820">
    <property type="entry name" value="alpha/beta hydrolase"/>
    <property type="match status" value="1"/>
</dbReference>
<evidence type="ECO:0000313" key="5">
    <source>
        <dbReference type="Proteomes" id="UP000694867"/>
    </source>
</evidence>
<keyword evidence="5" id="KW-1185">Reference proteome</keyword>
<evidence type="ECO:0000256" key="2">
    <source>
        <dbReference type="ARBA" id="ARBA00023098"/>
    </source>
</evidence>
<dbReference type="GO" id="GO:0016042">
    <property type="term" value="P:lipid catabolic process"/>
    <property type="evidence" value="ECO:0007669"/>
    <property type="project" value="UniProtKB-KW"/>
</dbReference>
<proteinExistence type="predicted"/>
<dbReference type="SUPFAM" id="SSF53474">
    <property type="entry name" value="alpha/beta-Hydrolases"/>
    <property type="match status" value="1"/>
</dbReference>
<dbReference type="AlphaFoldDB" id="A0AAJ6QWY3"/>
<dbReference type="InterPro" id="IPR000073">
    <property type="entry name" value="AB_hydrolase_1"/>
</dbReference>
<dbReference type="Pfam" id="PF00561">
    <property type="entry name" value="Abhydrolase_1"/>
    <property type="match status" value="1"/>
</dbReference>
<dbReference type="KEGG" id="goe:100899993"/>